<dbReference type="SUPFAM" id="SSF53187">
    <property type="entry name" value="Zn-dependent exopeptidases"/>
    <property type="match status" value="1"/>
</dbReference>
<dbReference type="KEGG" id="jeo:JMA_23050"/>
<dbReference type="Proteomes" id="UP000031449">
    <property type="component" value="Chromosome"/>
</dbReference>
<evidence type="ECO:0000259" key="4">
    <source>
        <dbReference type="PROSITE" id="PS51781"/>
    </source>
</evidence>
<dbReference type="Pfam" id="PF01520">
    <property type="entry name" value="Amidase_3"/>
    <property type="match status" value="1"/>
</dbReference>
<keyword evidence="3" id="KW-0732">Signal</keyword>
<dbReference type="STRING" id="1508404.JMA_23050"/>
<dbReference type="PANTHER" id="PTHR30404">
    <property type="entry name" value="N-ACETYLMURAMOYL-L-ALANINE AMIDASE"/>
    <property type="match status" value="1"/>
</dbReference>
<dbReference type="EC" id="3.5.1.28" evidence="5"/>
<keyword evidence="1 5" id="KW-0378">Hydrolase</keyword>
<keyword evidence="6" id="KW-1185">Reference proteome</keyword>
<feature type="signal peptide" evidence="3">
    <location>
        <begin position="1"/>
        <end position="24"/>
    </location>
</feature>
<evidence type="ECO:0000256" key="3">
    <source>
        <dbReference type="SAM" id="SignalP"/>
    </source>
</evidence>
<feature type="domain" description="SH3b" evidence="4">
    <location>
        <begin position="100"/>
        <end position="162"/>
    </location>
</feature>
<evidence type="ECO:0000313" key="6">
    <source>
        <dbReference type="Proteomes" id="UP000031449"/>
    </source>
</evidence>
<dbReference type="GO" id="GO:0030288">
    <property type="term" value="C:outer membrane-bounded periplasmic space"/>
    <property type="evidence" value="ECO:0007669"/>
    <property type="project" value="TreeGrafter"/>
</dbReference>
<dbReference type="PROSITE" id="PS51781">
    <property type="entry name" value="SH3B"/>
    <property type="match status" value="4"/>
</dbReference>
<dbReference type="Pfam" id="PF08239">
    <property type="entry name" value="SH3_3"/>
    <property type="match status" value="4"/>
</dbReference>
<dbReference type="GO" id="GO:0009253">
    <property type="term" value="P:peptidoglycan catabolic process"/>
    <property type="evidence" value="ECO:0007669"/>
    <property type="project" value="InterPro"/>
</dbReference>
<sequence>MKLLSVLLSTVLLLSLFPHLEANAEENAVESAYDGILIREGPGLSYPAIASGQAGEQFNELQRANGWVEVALDEGSGWIAEWLLVSSSEPPSEPSTVSEESNATILVDRLNVRDDFSLDGLVIGTLNTGDQVNVSDEKYGWLYISSDNISGWVSSDYVEYNSSSAVQTSEPATDDIHITVNTLNVRAEPDRNADVVGSVNLYDSFTVKEQSGGWLKIDFGDNTGWIASWFTERGFHPGGSTQQAAGLDETVTILYNGSNIRQEPSTDAAVIYKASSGEAMEIVGLSGDWYEIALPGGATGYIANWIVSTEGNSETAQEVEATEQPEEPKEPVTSIADATIVIDAGHGGRDGGAVGAAGTLEKSLTIRTAEVLYHMLSGTGANVIMTREDDRYVDLYSRVTTSRDHQADVFISLHYDAINDRSVKGFTTYYYGGPDEDLADAVHAGLSDSMTVKNRGIKHGNFLVLRDNSAPSVLLELGFISNPSEEATINNDRFREMAATGIYNGLTEYFSQ</sequence>
<dbReference type="EMBL" id="CP009416">
    <property type="protein sequence ID" value="AJD91622.1"/>
    <property type="molecule type" value="Genomic_DNA"/>
</dbReference>
<feature type="chain" id="PRO_5002113376" evidence="3">
    <location>
        <begin position="25"/>
        <end position="512"/>
    </location>
</feature>
<dbReference type="GO" id="GO:0071555">
    <property type="term" value="P:cell wall organization"/>
    <property type="evidence" value="ECO:0007669"/>
    <property type="project" value="UniProtKB-KW"/>
</dbReference>
<gene>
    <name evidence="5" type="ORF">JMA_23050</name>
</gene>
<dbReference type="InterPro" id="IPR050695">
    <property type="entry name" value="N-acetylmuramoyl_amidase_3"/>
</dbReference>
<reference evidence="5 6" key="1">
    <citation type="submission" date="2014-08" db="EMBL/GenBank/DDBJ databases">
        <title>Complete genome of a marine bacteria Jeotgalibacillus malaysiensis.</title>
        <authorList>
            <person name="Yaakop A.S."/>
            <person name="Chan K.-G."/>
            <person name="Goh K.M."/>
        </authorList>
    </citation>
    <scope>NUCLEOTIDE SEQUENCE [LARGE SCALE GENOMIC DNA]</scope>
    <source>
        <strain evidence="5 6">D5</strain>
    </source>
</reference>
<dbReference type="BioCyc" id="JESP1508404:G14D9-11560-MONOMER"/>
<accession>A0A0B5ASG7</accession>
<feature type="domain" description="SH3b" evidence="4">
    <location>
        <begin position="25"/>
        <end position="87"/>
    </location>
</feature>
<dbReference type="AlphaFoldDB" id="A0A0B5ASG7"/>
<evidence type="ECO:0000256" key="1">
    <source>
        <dbReference type="ARBA" id="ARBA00022801"/>
    </source>
</evidence>
<evidence type="ECO:0000256" key="2">
    <source>
        <dbReference type="ARBA" id="ARBA00023316"/>
    </source>
</evidence>
<protein>
    <submittedName>
        <fullName evidence="5">N-acetylmuramoyl-L-alanine amidase</fullName>
        <ecNumber evidence="5">3.5.1.28</ecNumber>
    </submittedName>
</protein>
<dbReference type="Gene3D" id="3.40.630.40">
    <property type="entry name" value="Zn-dependent exopeptidases"/>
    <property type="match status" value="1"/>
</dbReference>
<dbReference type="SMART" id="SM00646">
    <property type="entry name" value="Ami_3"/>
    <property type="match status" value="1"/>
</dbReference>
<proteinExistence type="predicted"/>
<name>A0A0B5ASG7_9BACL</name>
<feature type="domain" description="SH3b" evidence="4">
    <location>
        <begin position="248"/>
        <end position="310"/>
    </location>
</feature>
<dbReference type="InterPro" id="IPR017293">
    <property type="entry name" value="N-acetylmuramoyl-L-ala_amidase"/>
</dbReference>
<dbReference type="GO" id="GO:0008745">
    <property type="term" value="F:N-acetylmuramoyl-L-alanine amidase activity"/>
    <property type="evidence" value="ECO:0007669"/>
    <property type="project" value="UniProtKB-EC"/>
</dbReference>
<organism evidence="5 6">
    <name type="scientific">Jeotgalibacillus malaysiensis</name>
    <dbReference type="NCBI Taxonomy" id="1508404"/>
    <lineage>
        <taxon>Bacteria</taxon>
        <taxon>Bacillati</taxon>
        <taxon>Bacillota</taxon>
        <taxon>Bacilli</taxon>
        <taxon>Bacillales</taxon>
        <taxon>Caryophanaceae</taxon>
        <taxon>Jeotgalibacillus</taxon>
    </lineage>
</organism>
<evidence type="ECO:0000313" key="5">
    <source>
        <dbReference type="EMBL" id="AJD91622.1"/>
    </source>
</evidence>
<dbReference type="InterPro" id="IPR003646">
    <property type="entry name" value="SH3-like_bac-type"/>
</dbReference>
<dbReference type="PANTHER" id="PTHR30404:SF7">
    <property type="entry name" value="CELL WALL AMIDASE LYTH-RELATED"/>
    <property type="match status" value="1"/>
</dbReference>
<dbReference type="HOGENOM" id="CLU_014322_1_0_9"/>
<dbReference type="CDD" id="cd02696">
    <property type="entry name" value="MurNAc-LAA"/>
    <property type="match status" value="1"/>
</dbReference>
<dbReference type="Gene3D" id="2.30.30.40">
    <property type="entry name" value="SH3 Domains"/>
    <property type="match status" value="4"/>
</dbReference>
<dbReference type="OrthoDB" id="9806267at2"/>
<dbReference type="SMART" id="SM00287">
    <property type="entry name" value="SH3b"/>
    <property type="match status" value="4"/>
</dbReference>
<feature type="domain" description="SH3b" evidence="4">
    <location>
        <begin position="173"/>
        <end position="235"/>
    </location>
</feature>
<dbReference type="InterPro" id="IPR002508">
    <property type="entry name" value="MurNAc-LAA_cat"/>
</dbReference>
<keyword evidence="2" id="KW-0961">Cell wall biogenesis/degradation</keyword>
<dbReference type="PIRSF" id="PIRSF037846">
    <property type="entry name" value="Autolysin_YrvJ_prd"/>
    <property type="match status" value="1"/>
</dbReference>